<keyword evidence="2" id="KW-1185">Reference proteome</keyword>
<name>A0AAW1UKJ9_9CUCU</name>
<dbReference type="AlphaFoldDB" id="A0AAW1UKJ9"/>
<evidence type="ECO:0000313" key="2">
    <source>
        <dbReference type="Proteomes" id="UP001431783"/>
    </source>
</evidence>
<evidence type="ECO:0008006" key="3">
    <source>
        <dbReference type="Google" id="ProtNLM"/>
    </source>
</evidence>
<protein>
    <recommendedName>
        <fullName evidence="3">BESS domain-containing protein</fullName>
    </recommendedName>
</protein>
<sequence length="180" mass="20325">MLPSMPCLSISDTSNDSIMKQHIQNINDELVDKSDNDDVCEDKKNNALGELLHAISNEKIENNKTNVTVSSSNLMEGCDKDNVDEINALMVASSTIKNVREKKELFSIADKKKAKKRKEYLASLAMLLPPDPSSEKEKIDQFAQAYLEKLKDTLDETDFSKVMQFSRTLMVKHLLNCILK</sequence>
<evidence type="ECO:0000313" key="1">
    <source>
        <dbReference type="EMBL" id="KAK9880595.1"/>
    </source>
</evidence>
<comment type="caution">
    <text evidence="1">The sequence shown here is derived from an EMBL/GenBank/DDBJ whole genome shotgun (WGS) entry which is preliminary data.</text>
</comment>
<reference evidence="1 2" key="1">
    <citation type="submission" date="2023-03" db="EMBL/GenBank/DDBJ databases">
        <title>Genome insight into feeding habits of ladybird beetles.</title>
        <authorList>
            <person name="Li H.-S."/>
            <person name="Huang Y.-H."/>
            <person name="Pang H."/>
        </authorList>
    </citation>
    <scope>NUCLEOTIDE SEQUENCE [LARGE SCALE GENOMIC DNA]</scope>
    <source>
        <strain evidence="1">SYSU_2023b</strain>
        <tissue evidence="1">Whole body</tissue>
    </source>
</reference>
<accession>A0AAW1UKJ9</accession>
<proteinExistence type="predicted"/>
<dbReference type="EMBL" id="JARQZJ010000065">
    <property type="protein sequence ID" value="KAK9880595.1"/>
    <property type="molecule type" value="Genomic_DNA"/>
</dbReference>
<gene>
    <name evidence="1" type="ORF">WA026_011835</name>
</gene>
<organism evidence="1 2">
    <name type="scientific">Henosepilachna vigintioctopunctata</name>
    <dbReference type="NCBI Taxonomy" id="420089"/>
    <lineage>
        <taxon>Eukaryota</taxon>
        <taxon>Metazoa</taxon>
        <taxon>Ecdysozoa</taxon>
        <taxon>Arthropoda</taxon>
        <taxon>Hexapoda</taxon>
        <taxon>Insecta</taxon>
        <taxon>Pterygota</taxon>
        <taxon>Neoptera</taxon>
        <taxon>Endopterygota</taxon>
        <taxon>Coleoptera</taxon>
        <taxon>Polyphaga</taxon>
        <taxon>Cucujiformia</taxon>
        <taxon>Coccinelloidea</taxon>
        <taxon>Coccinellidae</taxon>
        <taxon>Epilachninae</taxon>
        <taxon>Epilachnini</taxon>
        <taxon>Henosepilachna</taxon>
    </lineage>
</organism>
<dbReference type="Proteomes" id="UP001431783">
    <property type="component" value="Unassembled WGS sequence"/>
</dbReference>